<name>A0ABW2CBW0_9ACTN</name>
<feature type="domain" description="YCII-related" evidence="2">
    <location>
        <begin position="2"/>
        <end position="81"/>
    </location>
</feature>
<sequence length="100" mass="10992">MFILLLHYAPGSLDAIDRLVPEHYAFVDRYLADGTFLLAGRRVPRTGGVFLASGTDRERVERIAAEDPFHRSGAVTYEIIEVRPTRSALPGLPVPAAEDA</sequence>
<dbReference type="EMBL" id="JBHSXS010000002">
    <property type="protein sequence ID" value="MFC6879109.1"/>
    <property type="molecule type" value="Genomic_DNA"/>
</dbReference>
<proteinExistence type="inferred from homology"/>
<evidence type="ECO:0000256" key="1">
    <source>
        <dbReference type="ARBA" id="ARBA00007689"/>
    </source>
</evidence>
<accession>A0ABW2CBW0</accession>
<keyword evidence="4" id="KW-1185">Reference proteome</keyword>
<evidence type="ECO:0000313" key="3">
    <source>
        <dbReference type="EMBL" id="MFC6879109.1"/>
    </source>
</evidence>
<dbReference type="RefSeq" id="WP_160823800.1">
    <property type="nucleotide sequence ID" value="NZ_JBHSXE010000001.1"/>
</dbReference>
<reference evidence="4" key="1">
    <citation type="journal article" date="2019" name="Int. J. Syst. Evol. Microbiol.">
        <title>The Global Catalogue of Microorganisms (GCM) 10K type strain sequencing project: providing services to taxonomists for standard genome sequencing and annotation.</title>
        <authorList>
            <consortium name="The Broad Institute Genomics Platform"/>
            <consortium name="The Broad Institute Genome Sequencing Center for Infectious Disease"/>
            <person name="Wu L."/>
            <person name="Ma J."/>
        </authorList>
    </citation>
    <scope>NUCLEOTIDE SEQUENCE [LARGE SCALE GENOMIC DNA]</scope>
    <source>
        <strain evidence="4">JCM 3369</strain>
    </source>
</reference>
<dbReference type="Pfam" id="PF03795">
    <property type="entry name" value="YCII"/>
    <property type="match status" value="1"/>
</dbReference>
<evidence type="ECO:0000259" key="2">
    <source>
        <dbReference type="Pfam" id="PF03795"/>
    </source>
</evidence>
<dbReference type="Proteomes" id="UP001596380">
    <property type="component" value="Unassembled WGS sequence"/>
</dbReference>
<comment type="caution">
    <text evidence="3">The sequence shown here is derived from an EMBL/GenBank/DDBJ whole genome shotgun (WGS) entry which is preliminary data.</text>
</comment>
<comment type="similarity">
    <text evidence="1">Belongs to the YciI family.</text>
</comment>
<dbReference type="Gene3D" id="3.30.70.1060">
    <property type="entry name" value="Dimeric alpha+beta barrel"/>
    <property type="match status" value="1"/>
</dbReference>
<evidence type="ECO:0000313" key="4">
    <source>
        <dbReference type="Proteomes" id="UP001596380"/>
    </source>
</evidence>
<dbReference type="SUPFAM" id="SSF54909">
    <property type="entry name" value="Dimeric alpha+beta barrel"/>
    <property type="match status" value="1"/>
</dbReference>
<dbReference type="InterPro" id="IPR011008">
    <property type="entry name" value="Dimeric_a/b-barrel"/>
</dbReference>
<dbReference type="PANTHER" id="PTHR37828:SF1">
    <property type="entry name" value="YCII-RELATED DOMAIN-CONTAINING PROTEIN"/>
    <property type="match status" value="1"/>
</dbReference>
<gene>
    <name evidence="3" type="ORF">ACFQKB_04945</name>
</gene>
<protein>
    <submittedName>
        <fullName evidence="3">YciI family protein</fullName>
    </submittedName>
</protein>
<dbReference type="PANTHER" id="PTHR37828">
    <property type="entry name" value="GSR2449 PROTEIN"/>
    <property type="match status" value="1"/>
</dbReference>
<dbReference type="InterPro" id="IPR005545">
    <property type="entry name" value="YCII"/>
</dbReference>
<organism evidence="3 4">
    <name type="scientific">Actinomadura yumaensis</name>
    <dbReference type="NCBI Taxonomy" id="111807"/>
    <lineage>
        <taxon>Bacteria</taxon>
        <taxon>Bacillati</taxon>
        <taxon>Actinomycetota</taxon>
        <taxon>Actinomycetes</taxon>
        <taxon>Streptosporangiales</taxon>
        <taxon>Thermomonosporaceae</taxon>
        <taxon>Actinomadura</taxon>
    </lineage>
</organism>